<gene>
    <name evidence="2" type="ORF">D9615_008318</name>
</gene>
<dbReference type="Proteomes" id="UP000565441">
    <property type="component" value="Unassembled WGS sequence"/>
</dbReference>
<dbReference type="InterPro" id="IPR027796">
    <property type="entry name" value="OTT_1508_deam-like"/>
</dbReference>
<protein>
    <submittedName>
        <fullName evidence="2">Uncharacterized protein</fullName>
    </submittedName>
</protein>
<accession>A0A8H5M566</accession>
<feature type="region of interest" description="Disordered" evidence="1">
    <location>
        <begin position="491"/>
        <end position="516"/>
    </location>
</feature>
<keyword evidence="3" id="KW-1185">Reference proteome</keyword>
<evidence type="ECO:0000256" key="1">
    <source>
        <dbReference type="SAM" id="MobiDB-lite"/>
    </source>
</evidence>
<organism evidence="2 3">
    <name type="scientific">Tricholomella constricta</name>
    <dbReference type="NCBI Taxonomy" id="117010"/>
    <lineage>
        <taxon>Eukaryota</taxon>
        <taxon>Fungi</taxon>
        <taxon>Dikarya</taxon>
        <taxon>Basidiomycota</taxon>
        <taxon>Agaricomycotina</taxon>
        <taxon>Agaricomycetes</taxon>
        <taxon>Agaricomycetidae</taxon>
        <taxon>Agaricales</taxon>
        <taxon>Tricholomatineae</taxon>
        <taxon>Lyophyllaceae</taxon>
        <taxon>Tricholomella</taxon>
    </lineage>
</organism>
<dbReference type="AlphaFoldDB" id="A0A8H5M566"/>
<name>A0A8H5M566_9AGAR</name>
<sequence>MPPPISLKRSRRGPATLRIGDGLQLEVLAGLRIIEKLGTARPSVYDSSFQVDDDLVSSLNWISLLLETDSSISHRDIAIALSAEKGHITLHLAKANGQLPTKEERERLAILMRTLRLSLKEDRLHKPLVLKRFTDMMSEKTLPEIYRKLSRIGTVKGDTPEENWATFLSVLPIWRKGHPKGERSDGFIKLAQECHGPVHGGQYSTTVMIETMKSFIFYDQCKPLEKLNATERSTFTTLVMRLSRLMMHSTFFKDLVSSNGFLRHKLDYEELICMFEMYQRVLDIARYSLGVARFADAGMTYITKVLGKKGIDQFLNGTGGIVAHWIVRSHRQVPRAVYWTTSPSVKVRQALGMINFALDLEDRHLDKMAQRDEVTRLWTKGNPVTPVLHSELQLIRYFERHKIHAVGQSIGMNQPPCWACHIYLQILNRRNPNNCWSMSLSRGRARPGPWMIPPGCKVEVTRNVLWLMNEKIYLGLEEYGNECYDEVMEGDDSEPSCRASSGVDIDSDSDFHMPHS</sequence>
<comment type="caution">
    <text evidence="2">The sequence shown here is derived from an EMBL/GenBank/DDBJ whole genome shotgun (WGS) entry which is preliminary data.</text>
</comment>
<evidence type="ECO:0000313" key="2">
    <source>
        <dbReference type="EMBL" id="KAF5381308.1"/>
    </source>
</evidence>
<evidence type="ECO:0000313" key="3">
    <source>
        <dbReference type="Proteomes" id="UP000565441"/>
    </source>
</evidence>
<dbReference type="OrthoDB" id="2867883at2759"/>
<reference evidence="2 3" key="1">
    <citation type="journal article" date="2020" name="ISME J.">
        <title>Uncovering the hidden diversity of litter-decomposition mechanisms in mushroom-forming fungi.</title>
        <authorList>
            <person name="Floudas D."/>
            <person name="Bentzer J."/>
            <person name="Ahren D."/>
            <person name="Johansson T."/>
            <person name="Persson P."/>
            <person name="Tunlid A."/>
        </authorList>
    </citation>
    <scope>NUCLEOTIDE SEQUENCE [LARGE SCALE GENOMIC DNA]</scope>
    <source>
        <strain evidence="2 3">CBS 661.87</strain>
    </source>
</reference>
<dbReference type="Pfam" id="PF14441">
    <property type="entry name" value="OTT_1508_deam"/>
    <property type="match status" value="1"/>
</dbReference>
<dbReference type="EMBL" id="JAACJP010000011">
    <property type="protein sequence ID" value="KAF5381308.1"/>
    <property type="molecule type" value="Genomic_DNA"/>
</dbReference>
<proteinExistence type="predicted"/>